<protein>
    <submittedName>
        <fullName evidence="1">Uncharacterized protein</fullName>
    </submittedName>
</protein>
<sequence>MRNRVVLFLLHTLPWLLLSSDTCHGVESDLRCLETLKHQLQDPNKYLDSWTFDNKSEGFICKFNGIECWHPDESKVLNIRLSNMGLRGQFPSSLQNCSSMTGLDLSNNDLSGPLPGRIDHIIPFVVTLDLSSNNFSGNLPDALGNCTYLNVLNLQHNQFSGRIPWQLGLLSRLTTFNVADNPLSGQIPTFINKTFGPENFANTGLCGKPLKDCVGPPKKSHTGVIIGAAVGGIIFAIIVVVVLISALRVVEKVGEEEDVEGNEWAKSIKGTKGIRVSIFEKLVPKMRLFNLIKATNNFSKKNIIDVGRTGTTYKANLSDENSHLTVSLDGNVDGSTYIAPEYKHRLVATPKGDVYCFGMVLLELISGKTPAEVANAVQNVEDNTVEWITYLFNMYAKDSSLVGRLCDGEIATFLKAAFACVVSCPENRPTMLEVYQLLRAIGARYGFIDEDEGLMQSDSINITSIA</sequence>
<evidence type="ECO:0000313" key="1">
    <source>
        <dbReference type="EMBL" id="KAJ8615944.1"/>
    </source>
</evidence>
<proteinExistence type="predicted"/>
<reference evidence="1 2" key="1">
    <citation type="journal article" date="2022" name="Hortic Res">
        <title>A haplotype resolved chromosomal level avocado genome allows analysis of novel avocado genes.</title>
        <authorList>
            <person name="Nath O."/>
            <person name="Fletcher S.J."/>
            <person name="Hayward A."/>
            <person name="Shaw L.M."/>
            <person name="Masouleh A.K."/>
            <person name="Furtado A."/>
            <person name="Henry R.J."/>
            <person name="Mitter N."/>
        </authorList>
    </citation>
    <scope>NUCLEOTIDE SEQUENCE [LARGE SCALE GENOMIC DNA]</scope>
    <source>
        <strain evidence="2">cv. Hass</strain>
    </source>
</reference>
<organism evidence="1 2">
    <name type="scientific">Persea americana</name>
    <name type="common">Avocado</name>
    <dbReference type="NCBI Taxonomy" id="3435"/>
    <lineage>
        <taxon>Eukaryota</taxon>
        <taxon>Viridiplantae</taxon>
        <taxon>Streptophyta</taxon>
        <taxon>Embryophyta</taxon>
        <taxon>Tracheophyta</taxon>
        <taxon>Spermatophyta</taxon>
        <taxon>Magnoliopsida</taxon>
        <taxon>Magnoliidae</taxon>
        <taxon>Laurales</taxon>
        <taxon>Lauraceae</taxon>
        <taxon>Persea</taxon>
    </lineage>
</organism>
<dbReference type="EMBL" id="CM056820">
    <property type="protein sequence ID" value="KAJ8615944.1"/>
    <property type="molecule type" value="Genomic_DNA"/>
</dbReference>
<evidence type="ECO:0000313" key="2">
    <source>
        <dbReference type="Proteomes" id="UP001234297"/>
    </source>
</evidence>
<comment type="caution">
    <text evidence="1">The sequence shown here is derived from an EMBL/GenBank/DDBJ whole genome shotgun (WGS) entry which is preliminary data.</text>
</comment>
<accession>A0ACC2K4M7</accession>
<gene>
    <name evidence="1" type="ORF">MRB53_035316</name>
</gene>
<name>A0ACC2K4M7_PERAE</name>
<keyword evidence="2" id="KW-1185">Reference proteome</keyword>
<dbReference type="Proteomes" id="UP001234297">
    <property type="component" value="Chromosome 12"/>
</dbReference>